<dbReference type="EMBL" id="CP042345">
    <property type="protein sequence ID" value="QEA16967.1"/>
    <property type="molecule type" value="Genomic_DNA"/>
</dbReference>
<gene>
    <name evidence="4" type="ORF">FRF71_12970</name>
</gene>
<dbReference type="Gene3D" id="3.30.70.270">
    <property type="match status" value="1"/>
</dbReference>
<dbReference type="InterPro" id="IPR050706">
    <property type="entry name" value="Cyclic-di-GMP_PDE-like"/>
</dbReference>
<keyword evidence="1" id="KW-1133">Transmembrane helix</keyword>
<dbReference type="InterPro" id="IPR035919">
    <property type="entry name" value="EAL_sf"/>
</dbReference>
<evidence type="ECO:0000313" key="4">
    <source>
        <dbReference type="EMBL" id="QEA16967.1"/>
    </source>
</evidence>
<dbReference type="Proteomes" id="UP000321172">
    <property type="component" value="Chromosome"/>
</dbReference>
<accession>A0A5B8S8P8</accession>
<keyword evidence="1" id="KW-0812">Transmembrane</keyword>
<dbReference type="SUPFAM" id="SSF141868">
    <property type="entry name" value="EAL domain-like"/>
    <property type="match status" value="1"/>
</dbReference>
<dbReference type="PANTHER" id="PTHR33121">
    <property type="entry name" value="CYCLIC DI-GMP PHOSPHODIESTERASE PDEF"/>
    <property type="match status" value="1"/>
</dbReference>
<dbReference type="PANTHER" id="PTHR33121:SF70">
    <property type="entry name" value="SIGNALING PROTEIN YKOW"/>
    <property type="match status" value="1"/>
</dbReference>
<dbReference type="Pfam" id="PF00563">
    <property type="entry name" value="EAL"/>
    <property type="match status" value="1"/>
</dbReference>
<dbReference type="Gene3D" id="3.20.20.450">
    <property type="entry name" value="EAL domain"/>
    <property type="match status" value="1"/>
</dbReference>
<evidence type="ECO:0000259" key="2">
    <source>
        <dbReference type="PROSITE" id="PS50883"/>
    </source>
</evidence>
<dbReference type="InterPro" id="IPR043128">
    <property type="entry name" value="Rev_trsase/Diguanyl_cyclase"/>
</dbReference>
<evidence type="ECO:0000256" key="1">
    <source>
        <dbReference type="SAM" id="Phobius"/>
    </source>
</evidence>
<dbReference type="InterPro" id="IPR001633">
    <property type="entry name" value="EAL_dom"/>
</dbReference>
<dbReference type="Pfam" id="PF00990">
    <property type="entry name" value="GGDEF"/>
    <property type="match status" value="1"/>
</dbReference>
<reference evidence="4 5" key="1">
    <citation type="journal article" date="2013" name="J. Microbiol. Biotechnol.">
        <title>Novosphingobium ginsenosidimutans sp. nov., with the ability to convert ginsenoside.</title>
        <authorList>
            <person name="Kim J.K."/>
            <person name="He D."/>
            <person name="Liu Q.M."/>
            <person name="Park H.Y."/>
            <person name="Jung M.S."/>
            <person name="Yoon M.H."/>
            <person name="Kim S.C."/>
            <person name="Im W.T."/>
        </authorList>
    </citation>
    <scope>NUCLEOTIDE SEQUENCE [LARGE SCALE GENOMIC DNA]</scope>
    <source>
        <strain evidence="4 5">FW-6</strain>
    </source>
</reference>
<dbReference type="SUPFAM" id="SSF55073">
    <property type="entry name" value="Nucleotide cyclase"/>
    <property type="match status" value="1"/>
</dbReference>
<dbReference type="SMART" id="SM00267">
    <property type="entry name" value="GGDEF"/>
    <property type="match status" value="1"/>
</dbReference>
<sequence>MLGIVPRTGQTRRDLITYGLAAVAVVMFVVTGGQVLPKVLRAIMGQGEGPNQVLATAMLLNIALILLGWMRFRELAREVIITREQAAEARGLAETDPLTGCLNRRSINDAGAALLMRVRQEHGALAVAMLDLDNFKHVNDLHSHQAGDAILRTAADRLRGILPQGAILARIGGDEFACILPFDPRRPDPIEQLCSDIVNRVAECVEWNGMAIEATVSLGLSRSDEDANDDLSTLLHKADIAMFHAKRQGRNQIAWFTPAMESELRFRGELEAGIRRGVSAGEFVPYYEKQIDLATGELVGFEMLARWMSPTLGKVGPDIFIPVAEEIGAIAELSESVIRQALRDARAWDPKLTLAVNISPVQLRDPWFAQKLLKLLVEANFPPHRLEIEITESSLHENVGLVRSMITSLKNQGIRVSLDDFGTGYSSLAQLRSLPFDRIKIDRSFISSMPESEENRTIVKSIVALGQGLGMPVTAEGVESEEVLAALGGYDGLKAQGYLYGHPQPADITLEGLRQLHMTLERKERAAAEAPAKPQRARRA</sequence>
<feature type="domain" description="EAL" evidence="2">
    <location>
        <begin position="267"/>
        <end position="517"/>
    </location>
</feature>
<dbReference type="AlphaFoldDB" id="A0A5B8S8P8"/>
<keyword evidence="5" id="KW-1185">Reference proteome</keyword>
<evidence type="ECO:0000259" key="3">
    <source>
        <dbReference type="PROSITE" id="PS50887"/>
    </source>
</evidence>
<dbReference type="CDD" id="cd01948">
    <property type="entry name" value="EAL"/>
    <property type="match status" value="1"/>
</dbReference>
<proteinExistence type="predicted"/>
<protein>
    <submittedName>
        <fullName evidence="4">EAL domain-containing protein</fullName>
    </submittedName>
</protein>
<dbReference type="KEGG" id="ngf:FRF71_12970"/>
<organism evidence="4 5">
    <name type="scientific">Novosphingobium ginsenosidimutans</name>
    <dbReference type="NCBI Taxonomy" id="1176536"/>
    <lineage>
        <taxon>Bacteria</taxon>
        <taxon>Pseudomonadati</taxon>
        <taxon>Pseudomonadota</taxon>
        <taxon>Alphaproteobacteria</taxon>
        <taxon>Sphingomonadales</taxon>
        <taxon>Sphingomonadaceae</taxon>
        <taxon>Novosphingobium</taxon>
    </lineage>
</organism>
<feature type="domain" description="GGDEF" evidence="3">
    <location>
        <begin position="123"/>
        <end position="258"/>
    </location>
</feature>
<dbReference type="PROSITE" id="PS50883">
    <property type="entry name" value="EAL"/>
    <property type="match status" value="1"/>
</dbReference>
<dbReference type="InterPro" id="IPR000160">
    <property type="entry name" value="GGDEF_dom"/>
</dbReference>
<feature type="transmembrane region" description="Helical" evidence="1">
    <location>
        <begin position="15"/>
        <end position="33"/>
    </location>
</feature>
<dbReference type="NCBIfam" id="TIGR00254">
    <property type="entry name" value="GGDEF"/>
    <property type="match status" value="1"/>
</dbReference>
<dbReference type="SMART" id="SM00052">
    <property type="entry name" value="EAL"/>
    <property type="match status" value="1"/>
</dbReference>
<name>A0A5B8S8P8_9SPHN</name>
<feature type="transmembrane region" description="Helical" evidence="1">
    <location>
        <begin position="53"/>
        <end position="72"/>
    </location>
</feature>
<dbReference type="CDD" id="cd01949">
    <property type="entry name" value="GGDEF"/>
    <property type="match status" value="1"/>
</dbReference>
<evidence type="ECO:0000313" key="5">
    <source>
        <dbReference type="Proteomes" id="UP000321172"/>
    </source>
</evidence>
<dbReference type="InterPro" id="IPR029787">
    <property type="entry name" value="Nucleotide_cyclase"/>
</dbReference>
<dbReference type="GO" id="GO:0071111">
    <property type="term" value="F:cyclic-guanylate-specific phosphodiesterase activity"/>
    <property type="evidence" value="ECO:0007669"/>
    <property type="project" value="InterPro"/>
</dbReference>
<keyword evidence="1" id="KW-0472">Membrane</keyword>
<dbReference type="PROSITE" id="PS50887">
    <property type="entry name" value="GGDEF"/>
    <property type="match status" value="1"/>
</dbReference>
<dbReference type="OrthoDB" id="9814202at2"/>